<evidence type="ECO:0000256" key="3">
    <source>
        <dbReference type="ARBA" id="ARBA00022679"/>
    </source>
</evidence>
<dbReference type="Pfam" id="PF00535">
    <property type="entry name" value="Glycos_transf_2"/>
    <property type="match status" value="1"/>
</dbReference>
<evidence type="ECO:0000313" key="6">
    <source>
        <dbReference type="EMBL" id="AIG43799.1"/>
    </source>
</evidence>
<protein>
    <submittedName>
        <fullName evidence="6">Amylovoran biosynthesis protein AmsE</fullName>
    </submittedName>
</protein>
<reference evidence="6 7" key="1">
    <citation type="journal article" date="2014" name="Genome Announc.">
        <title>Whole-Genome Sequence of Streptococcus suis Serotype 4 Reference Strain 6407.</title>
        <authorList>
            <person name="Wang K."/>
            <person name="Chen J."/>
            <person name="Yao H."/>
            <person name="Lu C."/>
        </authorList>
    </citation>
    <scope>NUCLEOTIDE SEQUENCE [LARGE SCALE GENOMIC DNA]</scope>
    <source>
        <strain evidence="6">6407</strain>
    </source>
</reference>
<dbReference type="InterPro" id="IPR050834">
    <property type="entry name" value="Glycosyltransf_2"/>
</dbReference>
<evidence type="ECO:0000259" key="5">
    <source>
        <dbReference type="Pfam" id="PF00535"/>
    </source>
</evidence>
<comment type="similarity">
    <text evidence="1">Belongs to the glycosyltransferase 2 family.</text>
</comment>
<proteinExistence type="inferred from homology"/>
<organism evidence="6 7">
    <name type="scientific">Streptococcus suis 6407</name>
    <dbReference type="NCBI Taxonomy" id="1214179"/>
    <lineage>
        <taxon>Bacteria</taxon>
        <taxon>Bacillati</taxon>
        <taxon>Bacillota</taxon>
        <taxon>Bacilli</taxon>
        <taxon>Lactobacillales</taxon>
        <taxon>Streptococcaceae</taxon>
        <taxon>Streptococcus</taxon>
    </lineage>
</organism>
<feature type="transmembrane region" description="Helical" evidence="4">
    <location>
        <begin position="248"/>
        <end position="265"/>
    </location>
</feature>
<dbReference type="Gene3D" id="3.90.550.10">
    <property type="entry name" value="Spore Coat Polysaccharide Biosynthesis Protein SpsA, Chain A"/>
    <property type="match status" value="1"/>
</dbReference>
<dbReference type="SUPFAM" id="SSF53448">
    <property type="entry name" value="Nucleotide-diphospho-sugar transferases"/>
    <property type="match status" value="1"/>
</dbReference>
<sequence>MSSELYGISVLMSVYKNENPVFLAEAIESIIHQTRKPDEIVIIEDGPLTVELNEILEKLQNEYKNLIFTYKIKNNIGLGLALKFGVEKCRYPLIARMDTDDIACKNRLELQEEAFLKDDKLDIIGGHISEFVNDYNNPVSIRYVPLQHDEIVNFQKRRSAFNHMTVMFKKTAVLKAGNYEHGLYMEDDLLWNNMLSIDSKAQNLDCVLCYVRVGNGMYERRGGLNYFNHYKAARKTMLNRSQISKFDYYYSLVIQFLVALVPTAVRKFIFRKLLRG</sequence>
<evidence type="ECO:0000256" key="2">
    <source>
        <dbReference type="ARBA" id="ARBA00022676"/>
    </source>
</evidence>
<dbReference type="PANTHER" id="PTHR43685">
    <property type="entry name" value="GLYCOSYLTRANSFERASE"/>
    <property type="match status" value="1"/>
</dbReference>
<feature type="domain" description="Glycosyltransferase 2-like" evidence="5">
    <location>
        <begin position="9"/>
        <end position="167"/>
    </location>
</feature>
<evidence type="ECO:0000256" key="4">
    <source>
        <dbReference type="SAM" id="Phobius"/>
    </source>
</evidence>
<dbReference type="Proteomes" id="UP000028185">
    <property type="component" value="Chromosome"/>
</dbReference>
<dbReference type="PANTHER" id="PTHR43685:SF5">
    <property type="entry name" value="GLYCOSYLTRANSFERASE EPSE-RELATED"/>
    <property type="match status" value="1"/>
</dbReference>
<keyword evidence="4" id="KW-0812">Transmembrane</keyword>
<keyword evidence="4" id="KW-1133">Transmembrane helix</keyword>
<dbReference type="PATRIC" id="fig|1214179.4.peg.1392"/>
<evidence type="ECO:0000313" key="7">
    <source>
        <dbReference type="Proteomes" id="UP000028185"/>
    </source>
</evidence>
<evidence type="ECO:0000256" key="1">
    <source>
        <dbReference type="ARBA" id="ARBA00006739"/>
    </source>
</evidence>
<dbReference type="EMBL" id="CP008921">
    <property type="protein sequence ID" value="AIG43799.1"/>
    <property type="molecule type" value="Genomic_DNA"/>
</dbReference>
<keyword evidence="4" id="KW-0472">Membrane</keyword>
<dbReference type="HOGENOM" id="CLU_025996_0_9_9"/>
<name>A0A075SHT5_STRSU</name>
<dbReference type="RefSeq" id="WP_024390819.1">
    <property type="nucleotide sequence ID" value="NZ_ALLE01000053.1"/>
</dbReference>
<dbReference type="InterPro" id="IPR029044">
    <property type="entry name" value="Nucleotide-diphossugar_trans"/>
</dbReference>
<dbReference type="InterPro" id="IPR001173">
    <property type="entry name" value="Glyco_trans_2-like"/>
</dbReference>
<dbReference type="AlphaFoldDB" id="A0A075SHT5"/>
<keyword evidence="3" id="KW-0808">Transferase</keyword>
<accession>A0A075SHT5</accession>
<gene>
    <name evidence="6" type="ORF">ID09_07075</name>
</gene>
<keyword evidence="2" id="KW-0328">Glycosyltransferase</keyword>
<dbReference type="GO" id="GO:0016757">
    <property type="term" value="F:glycosyltransferase activity"/>
    <property type="evidence" value="ECO:0007669"/>
    <property type="project" value="UniProtKB-KW"/>
</dbReference>